<evidence type="ECO:0000313" key="3">
    <source>
        <dbReference type="Proteomes" id="UP000281350"/>
    </source>
</evidence>
<comment type="caution">
    <text evidence="2">The sequence shown here is derived from an EMBL/GenBank/DDBJ whole genome shotgun (WGS) entry which is preliminary data.</text>
</comment>
<feature type="region of interest" description="Disordered" evidence="1">
    <location>
        <begin position="1"/>
        <end position="26"/>
    </location>
</feature>
<organism evidence="2 3">
    <name type="scientific">Pseudomonas syringae pv. primulae</name>
    <dbReference type="NCBI Taxonomy" id="251707"/>
    <lineage>
        <taxon>Bacteria</taxon>
        <taxon>Pseudomonadati</taxon>
        <taxon>Pseudomonadota</taxon>
        <taxon>Gammaproteobacteria</taxon>
        <taxon>Pseudomonadales</taxon>
        <taxon>Pseudomonadaceae</taxon>
        <taxon>Pseudomonas</taxon>
    </lineage>
</organism>
<dbReference type="RefSeq" id="WP_054096784.1">
    <property type="nucleotide sequence ID" value="NZ_RBPY01000170.1"/>
</dbReference>
<dbReference type="Proteomes" id="UP000281350">
    <property type="component" value="Unassembled WGS sequence"/>
</dbReference>
<accession>A0A3M3XMF2</accession>
<proteinExistence type="predicted"/>
<protein>
    <submittedName>
        <fullName evidence="2">Uncharacterized protein</fullName>
    </submittedName>
</protein>
<sequence>MAIPKMNIPKKSAIDDTPSAAPASRLAGKPVWVSRRDGTWELAYVEKVPPAALDFSHWNGIPLW</sequence>
<dbReference type="EMBL" id="RBPY01000170">
    <property type="protein sequence ID" value="RMO70433.1"/>
    <property type="molecule type" value="Genomic_DNA"/>
</dbReference>
<evidence type="ECO:0000256" key="1">
    <source>
        <dbReference type="SAM" id="MobiDB-lite"/>
    </source>
</evidence>
<reference evidence="2 3" key="1">
    <citation type="submission" date="2018-08" db="EMBL/GenBank/DDBJ databases">
        <title>Recombination of ecologically and evolutionarily significant loci maintains genetic cohesion in the Pseudomonas syringae species complex.</title>
        <authorList>
            <person name="Dillon M."/>
            <person name="Thakur S."/>
            <person name="Almeida R.N.D."/>
            <person name="Weir B.S."/>
            <person name="Guttman D.S."/>
        </authorList>
    </citation>
    <scope>NUCLEOTIDE SEQUENCE [LARGE SCALE GENOMIC DNA]</scope>
    <source>
        <strain evidence="2 3">ICMP 2732</strain>
    </source>
</reference>
<gene>
    <name evidence="2" type="ORF">ALQ36_200009</name>
</gene>
<dbReference type="AlphaFoldDB" id="A0A3M3XMF2"/>
<evidence type="ECO:0000313" key="2">
    <source>
        <dbReference type="EMBL" id="RMO70433.1"/>
    </source>
</evidence>
<name>A0A3M3XMF2_9PSED</name>